<sequence length="377" mass="41281">MQSENKRATRAVIHLDRIVHNLDCIKSLTSGNQKICIAVKADAYGHGALQVSRKALEWGVDFLAVATVNEGRLLREGGITAPVLLFGFALDEEINDIVKYDLTPFVGDVHYVEKLNKEAHKLGVVLNVHLKIDTGMGRIGVTPDEALPLAELLGTMKNLKMGGICTHLPVSDSSSTDDVRFTREQINLFAKTVKTLKNSGIDPGIVHAANSGAIIAYPEAHFDMVRPGICLYGYYPDPGMKKSVEFRPVMDFISKLTFLKRVKKGTAISYGRTWEAPRDTWIATVPAGYADGYNRMLSSRGRVLVNGKSCPVAGRVCMDQFMIDLGDETEAALYDDVLLFGSQEGSLSAADIAAIAGTIPYEITCNINKRVPRDYKE</sequence>
<dbReference type="EMBL" id="CP036150">
    <property type="protein sequence ID" value="QEN06876.1"/>
    <property type="molecule type" value="Genomic_DNA"/>
</dbReference>
<gene>
    <name evidence="9" type="primary">alr</name>
    <name evidence="9" type="ORF">EXM22_02280</name>
</gene>
<dbReference type="InterPro" id="IPR011079">
    <property type="entry name" value="Ala_racemase_C"/>
</dbReference>
<dbReference type="InterPro" id="IPR029066">
    <property type="entry name" value="PLP-binding_barrel"/>
</dbReference>
<proteinExistence type="inferred from homology"/>
<dbReference type="Gene3D" id="3.20.20.10">
    <property type="entry name" value="Alanine racemase"/>
    <property type="match status" value="1"/>
</dbReference>
<keyword evidence="10" id="KW-1185">Reference proteome</keyword>
<name>A0A5C1QK33_9SPIO</name>
<evidence type="ECO:0000313" key="10">
    <source>
        <dbReference type="Proteomes" id="UP000324209"/>
    </source>
</evidence>
<comment type="cofactor">
    <cofactor evidence="2 5 6">
        <name>pyridoxal 5'-phosphate</name>
        <dbReference type="ChEBI" id="CHEBI:597326"/>
    </cofactor>
</comment>
<dbReference type="PANTHER" id="PTHR30511:SF0">
    <property type="entry name" value="ALANINE RACEMASE, CATABOLIC-RELATED"/>
    <property type="match status" value="1"/>
</dbReference>
<comment type="similarity">
    <text evidence="5">Belongs to the alanine racemase family.</text>
</comment>
<dbReference type="InterPro" id="IPR020622">
    <property type="entry name" value="Ala_racemase_pyridoxalP-BS"/>
</dbReference>
<dbReference type="Pfam" id="PF01168">
    <property type="entry name" value="Ala_racemase_N"/>
    <property type="match status" value="1"/>
</dbReference>
<dbReference type="GO" id="GO:0030632">
    <property type="term" value="P:D-alanine biosynthetic process"/>
    <property type="evidence" value="ECO:0007669"/>
    <property type="project" value="UniProtKB-UniRule"/>
</dbReference>
<dbReference type="UniPathway" id="UPA00042">
    <property type="reaction ID" value="UER00497"/>
</dbReference>
<dbReference type="GO" id="GO:0009252">
    <property type="term" value="P:peptidoglycan biosynthetic process"/>
    <property type="evidence" value="ECO:0007669"/>
    <property type="project" value="TreeGrafter"/>
</dbReference>
<dbReference type="Gene3D" id="2.40.37.10">
    <property type="entry name" value="Lyase, Ornithine Decarboxylase, Chain A, domain 1"/>
    <property type="match status" value="1"/>
</dbReference>
<dbReference type="GO" id="GO:0008784">
    <property type="term" value="F:alanine racemase activity"/>
    <property type="evidence" value="ECO:0007669"/>
    <property type="project" value="UniProtKB-UniRule"/>
</dbReference>
<dbReference type="KEGG" id="ock:EXM22_02280"/>
<dbReference type="Pfam" id="PF00842">
    <property type="entry name" value="Ala_racemase_C"/>
    <property type="match status" value="1"/>
</dbReference>
<dbReference type="InterPro" id="IPR000821">
    <property type="entry name" value="Ala_racemase"/>
</dbReference>
<evidence type="ECO:0000256" key="7">
    <source>
        <dbReference type="PIRSR" id="PIRSR600821-52"/>
    </source>
</evidence>
<dbReference type="SUPFAM" id="SSF50621">
    <property type="entry name" value="Alanine racemase C-terminal domain-like"/>
    <property type="match status" value="1"/>
</dbReference>
<dbReference type="PRINTS" id="PR00992">
    <property type="entry name" value="ALARACEMASE"/>
</dbReference>
<evidence type="ECO:0000256" key="4">
    <source>
        <dbReference type="ARBA" id="ARBA00023235"/>
    </source>
</evidence>
<dbReference type="Proteomes" id="UP000324209">
    <property type="component" value="Chromosome"/>
</dbReference>
<dbReference type="InterPro" id="IPR009006">
    <property type="entry name" value="Ala_racemase/Decarboxylase_C"/>
</dbReference>
<dbReference type="InterPro" id="IPR001608">
    <property type="entry name" value="Ala_racemase_N"/>
</dbReference>
<evidence type="ECO:0000256" key="3">
    <source>
        <dbReference type="ARBA" id="ARBA00022898"/>
    </source>
</evidence>
<evidence type="ECO:0000256" key="5">
    <source>
        <dbReference type="HAMAP-Rule" id="MF_01201"/>
    </source>
</evidence>
<dbReference type="EC" id="5.1.1.1" evidence="5"/>
<evidence type="ECO:0000256" key="6">
    <source>
        <dbReference type="PIRSR" id="PIRSR600821-50"/>
    </source>
</evidence>
<dbReference type="RefSeq" id="WP_149484958.1">
    <property type="nucleotide sequence ID" value="NZ_CP036150.1"/>
</dbReference>
<dbReference type="FunFam" id="3.20.20.10:FF:000002">
    <property type="entry name" value="Alanine racemase"/>
    <property type="match status" value="1"/>
</dbReference>
<protein>
    <recommendedName>
        <fullName evidence="5">Alanine racemase</fullName>
        <ecNumber evidence="5">5.1.1.1</ecNumber>
    </recommendedName>
</protein>
<keyword evidence="3 5" id="KW-0663">Pyridoxal phosphate</keyword>
<organism evidence="9 10">
    <name type="scientific">Oceanispirochaeta crateris</name>
    <dbReference type="NCBI Taxonomy" id="2518645"/>
    <lineage>
        <taxon>Bacteria</taxon>
        <taxon>Pseudomonadati</taxon>
        <taxon>Spirochaetota</taxon>
        <taxon>Spirochaetia</taxon>
        <taxon>Spirochaetales</taxon>
        <taxon>Spirochaetaceae</taxon>
        <taxon>Oceanispirochaeta</taxon>
    </lineage>
</organism>
<dbReference type="PROSITE" id="PS00395">
    <property type="entry name" value="ALANINE_RACEMASE"/>
    <property type="match status" value="1"/>
</dbReference>
<accession>A0A5C1QK33</accession>
<dbReference type="GO" id="GO:0005829">
    <property type="term" value="C:cytosol"/>
    <property type="evidence" value="ECO:0007669"/>
    <property type="project" value="TreeGrafter"/>
</dbReference>
<dbReference type="NCBIfam" id="TIGR00492">
    <property type="entry name" value="alr"/>
    <property type="match status" value="1"/>
</dbReference>
<evidence type="ECO:0000313" key="9">
    <source>
        <dbReference type="EMBL" id="QEN06876.1"/>
    </source>
</evidence>
<dbReference type="CDD" id="cd00430">
    <property type="entry name" value="PLPDE_III_AR"/>
    <property type="match status" value="1"/>
</dbReference>
<dbReference type="SUPFAM" id="SSF51419">
    <property type="entry name" value="PLP-binding barrel"/>
    <property type="match status" value="1"/>
</dbReference>
<dbReference type="OrthoDB" id="9813814at2"/>
<comment type="function">
    <text evidence="5">Catalyzes the interconversion of L-alanine and D-alanine. May also act on other amino acids.</text>
</comment>
<comment type="pathway">
    <text evidence="5">Amino-acid biosynthesis; D-alanine biosynthesis; D-alanine from L-alanine: step 1/1.</text>
</comment>
<evidence type="ECO:0000259" key="8">
    <source>
        <dbReference type="SMART" id="SM01005"/>
    </source>
</evidence>
<evidence type="ECO:0000256" key="2">
    <source>
        <dbReference type="ARBA" id="ARBA00001933"/>
    </source>
</evidence>
<keyword evidence="4 5" id="KW-0413">Isomerase</keyword>
<reference evidence="9 10" key="1">
    <citation type="submission" date="2019-02" db="EMBL/GenBank/DDBJ databases">
        <title>Complete Genome Sequence and Methylome Analysis of free living Spirochaetas.</title>
        <authorList>
            <person name="Fomenkov A."/>
            <person name="Dubinina G."/>
            <person name="Leshcheva N."/>
            <person name="Mikheeva N."/>
            <person name="Grabovich M."/>
            <person name="Vincze T."/>
            <person name="Roberts R.J."/>
        </authorList>
    </citation>
    <scope>NUCLEOTIDE SEQUENCE [LARGE SCALE GENOMIC DNA]</scope>
    <source>
        <strain evidence="9 10">K2</strain>
    </source>
</reference>
<feature type="binding site" evidence="5 7">
    <location>
        <position position="318"/>
    </location>
    <ligand>
        <name>substrate</name>
    </ligand>
</feature>
<dbReference type="SMART" id="SM01005">
    <property type="entry name" value="Ala_racemase_C"/>
    <property type="match status" value="1"/>
</dbReference>
<feature type="modified residue" description="N6-(pyridoxal phosphate)lysine" evidence="5 6">
    <location>
        <position position="40"/>
    </location>
</feature>
<dbReference type="AlphaFoldDB" id="A0A5C1QK33"/>
<feature type="active site" description="Proton acceptor; specific for D-alanine" evidence="5">
    <location>
        <position position="40"/>
    </location>
</feature>
<dbReference type="HAMAP" id="MF_01201">
    <property type="entry name" value="Ala_racemase"/>
    <property type="match status" value="1"/>
</dbReference>
<feature type="binding site" evidence="5 7">
    <location>
        <position position="138"/>
    </location>
    <ligand>
        <name>substrate</name>
    </ligand>
</feature>
<comment type="catalytic activity">
    <reaction evidence="1 5">
        <text>L-alanine = D-alanine</text>
        <dbReference type="Rhea" id="RHEA:20249"/>
        <dbReference type="ChEBI" id="CHEBI:57416"/>
        <dbReference type="ChEBI" id="CHEBI:57972"/>
        <dbReference type="EC" id="5.1.1.1"/>
    </reaction>
</comment>
<feature type="active site" description="Proton acceptor; specific for L-alanine" evidence="5">
    <location>
        <position position="270"/>
    </location>
</feature>
<dbReference type="GO" id="GO:0030170">
    <property type="term" value="F:pyridoxal phosphate binding"/>
    <property type="evidence" value="ECO:0007669"/>
    <property type="project" value="UniProtKB-UniRule"/>
</dbReference>
<feature type="domain" description="Alanine racemase C-terminal" evidence="8">
    <location>
        <begin position="249"/>
        <end position="376"/>
    </location>
</feature>
<evidence type="ECO:0000256" key="1">
    <source>
        <dbReference type="ARBA" id="ARBA00000316"/>
    </source>
</evidence>
<dbReference type="PANTHER" id="PTHR30511">
    <property type="entry name" value="ALANINE RACEMASE"/>
    <property type="match status" value="1"/>
</dbReference>